<feature type="domain" description="TadE-like" evidence="3">
    <location>
        <begin position="65"/>
        <end position="107"/>
    </location>
</feature>
<keyword evidence="2" id="KW-0472">Membrane</keyword>
<sequence>MVLAGSRILPRSRSRHAPNSPTPFSTTGTRSIFSVSGKARPSTSTASSIMCPEHLAHAPLRREGGALMVELALCMTMFLVMMFGTMEVARMLFVSNTVQEVTRQAARAAAMTDFSVAADLAVVRRHALFRNAGDDGPLVLAPNLGPAQVRIEYLRADGTAIGAGSMPACPVENIRNCMQDPSGASCIRFVRASICSDASGACTPLAHQPMTGLLPGMAGPVPMAATVVKAETLGYRPGVNNCL</sequence>
<dbReference type="InterPro" id="IPR012495">
    <property type="entry name" value="TadE-like_dom"/>
</dbReference>
<dbReference type="Pfam" id="PF07811">
    <property type="entry name" value="TadE"/>
    <property type="match status" value="1"/>
</dbReference>
<feature type="region of interest" description="Disordered" evidence="1">
    <location>
        <begin position="1"/>
        <end position="40"/>
    </location>
</feature>
<protein>
    <submittedName>
        <fullName evidence="4">Pilus assembly protein</fullName>
    </submittedName>
</protein>
<feature type="compositionally biased region" description="Polar residues" evidence="1">
    <location>
        <begin position="17"/>
        <end position="34"/>
    </location>
</feature>
<accession>A0A6I3XFG4</accession>
<feature type="transmembrane region" description="Helical" evidence="2">
    <location>
        <begin position="65"/>
        <end position="83"/>
    </location>
</feature>
<dbReference type="OrthoDB" id="8708482at2"/>
<evidence type="ECO:0000259" key="3">
    <source>
        <dbReference type="Pfam" id="PF07811"/>
    </source>
</evidence>
<comment type="caution">
    <text evidence="4">The sequence shown here is derived from an EMBL/GenBank/DDBJ whole genome shotgun (WGS) entry which is preliminary data.</text>
</comment>
<reference evidence="4 5" key="1">
    <citation type="submission" date="2019-11" db="EMBL/GenBank/DDBJ databases">
        <title>Draft Genome Sequences of Six Type Strains of the Genus Massilia.</title>
        <authorList>
            <person name="Miess H."/>
            <person name="Frediansyah A."/>
            <person name="Goeker M."/>
            <person name="Gross H."/>
        </authorList>
    </citation>
    <scope>NUCLEOTIDE SEQUENCE [LARGE SCALE GENOMIC DNA]</scope>
    <source>
        <strain evidence="4 5">DSM 17513</strain>
    </source>
</reference>
<evidence type="ECO:0000256" key="1">
    <source>
        <dbReference type="SAM" id="MobiDB-lite"/>
    </source>
</evidence>
<name>A0A6I3XFG4_9BURK</name>
<dbReference type="Proteomes" id="UP000431684">
    <property type="component" value="Unassembled WGS sequence"/>
</dbReference>
<dbReference type="AlphaFoldDB" id="A0A6I3XFG4"/>
<gene>
    <name evidence="4" type="ORF">GJV26_12380</name>
</gene>
<keyword evidence="2" id="KW-0812">Transmembrane</keyword>
<dbReference type="EMBL" id="WNWM01000002">
    <property type="protein sequence ID" value="MUI13250.1"/>
    <property type="molecule type" value="Genomic_DNA"/>
</dbReference>
<evidence type="ECO:0000313" key="5">
    <source>
        <dbReference type="Proteomes" id="UP000431684"/>
    </source>
</evidence>
<keyword evidence="5" id="KW-1185">Reference proteome</keyword>
<keyword evidence="2" id="KW-1133">Transmembrane helix</keyword>
<proteinExistence type="predicted"/>
<evidence type="ECO:0000256" key="2">
    <source>
        <dbReference type="SAM" id="Phobius"/>
    </source>
</evidence>
<organism evidence="4 5">
    <name type="scientific">Pseudoduganella dura</name>
    <dbReference type="NCBI Taxonomy" id="321982"/>
    <lineage>
        <taxon>Bacteria</taxon>
        <taxon>Pseudomonadati</taxon>
        <taxon>Pseudomonadota</taxon>
        <taxon>Betaproteobacteria</taxon>
        <taxon>Burkholderiales</taxon>
        <taxon>Oxalobacteraceae</taxon>
        <taxon>Telluria group</taxon>
        <taxon>Pseudoduganella</taxon>
    </lineage>
</organism>
<evidence type="ECO:0000313" key="4">
    <source>
        <dbReference type="EMBL" id="MUI13250.1"/>
    </source>
</evidence>